<dbReference type="EMBL" id="CP024985">
    <property type="protein sequence ID" value="ATZ25226.1"/>
    <property type="molecule type" value="Genomic_DNA"/>
</dbReference>
<dbReference type="OrthoDB" id="4224527at2"/>
<keyword evidence="2" id="KW-1185">Reference proteome</keyword>
<reference evidence="1 2" key="1">
    <citation type="submission" date="2017-11" db="EMBL/GenBank/DDBJ databases">
        <title>Complete genome sequence of Streptomyces lavendulae subsp. lavendulae CCM 3239 (formerly 'Streptomyces aureofaciens CCM 3239'), the producer of the angucycline-type antibiotic auricin.</title>
        <authorList>
            <person name="Busche T."/>
            <person name="Novakova R."/>
            <person name="Al'Dilaimi A."/>
            <person name="Homerova D."/>
            <person name="Feckova L."/>
            <person name="Rezuchova B."/>
            <person name="Mingyar E."/>
            <person name="Csolleiova D."/>
            <person name="Bekeova C."/>
            <person name="Winkler A."/>
            <person name="Sevcikova B."/>
            <person name="Kalinowski J."/>
            <person name="Kormanec J."/>
            <person name="Ruckert C."/>
        </authorList>
    </citation>
    <scope>NUCLEOTIDE SEQUENCE [LARGE SCALE GENOMIC DNA]</scope>
    <source>
        <strain evidence="1 2">CCM 3239</strain>
    </source>
</reference>
<evidence type="ECO:0000313" key="2">
    <source>
        <dbReference type="Proteomes" id="UP000231791"/>
    </source>
</evidence>
<proteinExistence type="predicted"/>
<organism evidence="1 2">
    <name type="scientific">Streptomyces lavendulae subsp. lavendulae</name>
    <dbReference type="NCBI Taxonomy" id="58340"/>
    <lineage>
        <taxon>Bacteria</taxon>
        <taxon>Bacillati</taxon>
        <taxon>Actinomycetota</taxon>
        <taxon>Actinomycetes</taxon>
        <taxon>Kitasatosporales</taxon>
        <taxon>Streptomycetaceae</taxon>
        <taxon>Streptomyces</taxon>
    </lineage>
</organism>
<protein>
    <submittedName>
        <fullName evidence="1">Uncharacterized protein</fullName>
    </submittedName>
</protein>
<accession>A0A2K8PEP0</accession>
<dbReference type="Proteomes" id="UP000231791">
    <property type="component" value="Chromosome"/>
</dbReference>
<evidence type="ECO:0000313" key="1">
    <source>
        <dbReference type="EMBL" id="ATZ25226.1"/>
    </source>
</evidence>
<dbReference type="KEGG" id="slx:SLAV_16880"/>
<dbReference type="RefSeq" id="WP_051841520.1">
    <property type="nucleotide sequence ID" value="NZ_CP024985.1"/>
</dbReference>
<dbReference type="GeneID" id="49384420"/>
<dbReference type="AlphaFoldDB" id="A0A2K8PEP0"/>
<sequence>MPRTRPPAPAPPPQTGVDHAAAIRTGYWFQALCHHDAYDAPPELLYRVMLDTPERAIRLIGHQIRAMRPFALNPDEVTRALAWADGGGRIHALAALHRSEPAGFSIVLRDGTRPEWRVRPVRHLALDAAPCTGR</sequence>
<name>A0A2K8PEP0_STRLA</name>
<gene>
    <name evidence="1" type="ORF">SLAV_16880</name>
</gene>